<proteinExistence type="predicted"/>
<keyword evidence="3" id="KW-1185">Reference proteome</keyword>
<feature type="non-terminal residue" evidence="2">
    <location>
        <position position="1"/>
    </location>
</feature>
<reference evidence="2 3" key="1">
    <citation type="submission" date="2015-09" db="EMBL/GenBank/DDBJ databases">
        <title>Trachymyrmex zeteki WGS genome.</title>
        <authorList>
            <person name="Nygaard S."/>
            <person name="Hu H."/>
            <person name="Boomsma J."/>
            <person name="Zhang G."/>
        </authorList>
    </citation>
    <scope>NUCLEOTIDE SEQUENCE [LARGE SCALE GENOMIC DNA]</scope>
    <source>
        <strain evidence="2">Tzet28-1</strain>
        <tissue evidence="2">Whole body</tissue>
    </source>
</reference>
<gene>
    <name evidence="2" type="ORF">ALC60_12515</name>
</gene>
<dbReference type="AlphaFoldDB" id="A0A151WKQ2"/>
<evidence type="ECO:0000313" key="2">
    <source>
        <dbReference type="EMBL" id="KYQ48459.1"/>
    </source>
</evidence>
<protein>
    <submittedName>
        <fullName evidence="2">Uncharacterized protein</fullName>
    </submittedName>
</protein>
<organism evidence="2 3">
    <name type="scientific">Mycetomoellerius zeteki</name>
    <dbReference type="NCBI Taxonomy" id="64791"/>
    <lineage>
        <taxon>Eukaryota</taxon>
        <taxon>Metazoa</taxon>
        <taxon>Ecdysozoa</taxon>
        <taxon>Arthropoda</taxon>
        <taxon>Hexapoda</taxon>
        <taxon>Insecta</taxon>
        <taxon>Pterygota</taxon>
        <taxon>Neoptera</taxon>
        <taxon>Endopterygota</taxon>
        <taxon>Hymenoptera</taxon>
        <taxon>Apocrita</taxon>
        <taxon>Aculeata</taxon>
        <taxon>Formicoidea</taxon>
        <taxon>Formicidae</taxon>
        <taxon>Myrmicinae</taxon>
        <taxon>Mycetomoellerius</taxon>
    </lineage>
</organism>
<evidence type="ECO:0000313" key="3">
    <source>
        <dbReference type="Proteomes" id="UP000075809"/>
    </source>
</evidence>
<dbReference type="Proteomes" id="UP000075809">
    <property type="component" value="Unassembled WGS sequence"/>
</dbReference>
<sequence length="165" mass="17992">RACISVFVCLSARHGLIGFTNTGLNIVNLKKSGVRRQKKKKEEFVLKDFGETRRGRSSMFLVPIRALLSILLPSVSISLSSLSFLLPLPLSPLIRRNFHRKFSLQAQSATPEAAARGGSECSVVFISAPNEFAGCSSCTHTLIAATPRRDAPHSARWCAVRRGAV</sequence>
<keyword evidence="1" id="KW-0812">Transmembrane</keyword>
<accession>A0A151WKQ2</accession>
<feature type="transmembrane region" description="Helical" evidence="1">
    <location>
        <begin position="66"/>
        <end position="90"/>
    </location>
</feature>
<dbReference type="EMBL" id="KQ983001">
    <property type="protein sequence ID" value="KYQ48459.1"/>
    <property type="molecule type" value="Genomic_DNA"/>
</dbReference>
<keyword evidence="1" id="KW-0472">Membrane</keyword>
<name>A0A151WKQ2_9HYME</name>
<evidence type="ECO:0000256" key="1">
    <source>
        <dbReference type="SAM" id="Phobius"/>
    </source>
</evidence>
<keyword evidence="1" id="KW-1133">Transmembrane helix</keyword>